<keyword evidence="2" id="KW-1185">Reference proteome</keyword>
<organism evidence="1 2">
    <name type="scientific">Fischerella thermalis JSC-11</name>
    <dbReference type="NCBI Taxonomy" id="741277"/>
    <lineage>
        <taxon>Bacteria</taxon>
        <taxon>Bacillati</taxon>
        <taxon>Cyanobacteriota</taxon>
        <taxon>Cyanophyceae</taxon>
        <taxon>Nostocales</taxon>
        <taxon>Hapalosiphonaceae</taxon>
        <taxon>Fischerella</taxon>
    </lineage>
</organism>
<proteinExistence type="predicted"/>
<accession>G6FUY2</accession>
<evidence type="ECO:0000313" key="1">
    <source>
        <dbReference type="EMBL" id="EHC13062.1"/>
    </source>
</evidence>
<dbReference type="AlphaFoldDB" id="G6FUY2"/>
<gene>
    <name evidence="1" type="ORF">FJSC11DRAFT_2679</name>
</gene>
<reference evidence="1 2" key="1">
    <citation type="submission" date="2011-09" db="EMBL/GenBank/DDBJ databases">
        <title>The draft genome of Fischerella sp. JSC-11.</title>
        <authorList>
            <consortium name="US DOE Joint Genome Institute (JGI-PGF)"/>
            <person name="Lucas S."/>
            <person name="Han J."/>
            <person name="Lapidus A."/>
            <person name="Cheng J.-F."/>
            <person name="Goodwin L."/>
            <person name="Pitluck S."/>
            <person name="Peters L."/>
            <person name="Land M.L."/>
            <person name="Hauser L."/>
            <person name="Sarkisova S."/>
            <person name="Bryant D.A."/>
            <person name="Brown I."/>
            <person name="Woyke T.J."/>
        </authorList>
    </citation>
    <scope>NUCLEOTIDE SEQUENCE [LARGE SCALE GENOMIC DNA]</scope>
    <source>
        <strain evidence="1 2">JSC-11</strain>
    </source>
</reference>
<dbReference type="PATRIC" id="fig|741277.3.peg.2243"/>
<protein>
    <submittedName>
        <fullName evidence="1">Uncharacterized protein</fullName>
    </submittedName>
</protein>
<comment type="caution">
    <text evidence="1">The sequence shown here is derived from an EMBL/GenBank/DDBJ whole genome shotgun (WGS) entry which is preliminary data.</text>
</comment>
<sequence>MVGAKHLYQFRVQQSTINKQQNTQLLFNRETFGILVVGEVNG</sequence>
<evidence type="ECO:0000313" key="2">
    <source>
        <dbReference type="Proteomes" id="UP000004344"/>
    </source>
</evidence>
<dbReference type="EMBL" id="AGIZ01000007">
    <property type="protein sequence ID" value="EHC13062.1"/>
    <property type="molecule type" value="Genomic_DNA"/>
</dbReference>
<name>G6FUY2_9CYAN</name>
<dbReference type="Proteomes" id="UP000004344">
    <property type="component" value="Unassembled WGS sequence"/>
</dbReference>